<name>A0A6C0DSM7_9ZZZZ</name>
<dbReference type="Pfam" id="PF00085">
    <property type="entry name" value="Thioredoxin"/>
    <property type="match status" value="1"/>
</dbReference>
<sequence>MLRIDYIGAKWCKVCVTVKPAIEKIARDFGVEVTILDLDELGDETITKVPTLRIWEGETKVSEIVTKHVDALREQLVAKKGVTITEDF</sequence>
<proteinExistence type="predicted"/>
<dbReference type="SUPFAM" id="SSF52833">
    <property type="entry name" value="Thioredoxin-like"/>
    <property type="match status" value="1"/>
</dbReference>
<evidence type="ECO:0000313" key="2">
    <source>
        <dbReference type="EMBL" id="QHT19531.1"/>
    </source>
</evidence>
<dbReference type="InterPro" id="IPR013766">
    <property type="entry name" value="Thioredoxin_domain"/>
</dbReference>
<evidence type="ECO:0000259" key="1">
    <source>
        <dbReference type="Pfam" id="PF00085"/>
    </source>
</evidence>
<feature type="domain" description="Thioredoxin" evidence="1">
    <location>
        <begin position="9"/>
        <end position="74"/>
    </location>
</feature>
<dbReference type="AlphaFoldDB" id="A0A6C0DSM7"/>
<dbReference type="CDD" id="cd02947">
    <property type="entry name" value="TRX_family"/>
    <property type="match status" value="1"/>
</dbReference>
<protein>
    <recommendedName>
        <fullName evidence="1">Thioredoxin domain-containing protein</fullName>
    </recommendedName>
</protein>
<dbReference type="EMBL" id="MN739667">
    <property type="protein sequence ID" value="QHT19531.1"/>
    <property type="molecule type" value="Genomic_DNA"/>
</dbReference>
<dbReference type="Gene3D" id="3.40.30.10">
    <property type="entry name" value="Glutaredoxin"/>
    <property type="match status" value="1"/>
</dbReference>
<organism evidence="2">
    <name type="scientific">viral metagenome</name>
    <dbReference type="NCBI Taxonomy" id="1070528"/>
    <lineage>
        <taxon>unclassified sequences</taxon>
        <taxon>metagenomes</taxon>
        <taxon>organismal metagenomes</taxon>
    </lineage>
</organism>
<reference evidence="2" key="1">
    <citation type="journal article" date="2020" name="Nature">
        <title>Giant virus diversity and host interactions through global metagenomics.</title>
        <authorList>
            <person name="Schulz F."/>
            <person name="Roux S."/>
            <person name="Paez-Espino D."/>
            <person name="Jungbluth S."/>
            <person name="Walsh D.A."/>
            <person name="Denef V.J."/>
            <person name="McMahon K.D."/>
            <person name="Konstantinidis K.T."/>
            <person name="Eloe-Fadrosh E.A."/>
            <person name="Kyrpides N.C."/>
            <person name="Woyke T."/>
        </authorList>
    </citation>
    <scope>NUCLEOTIDE SEQUENCE</scope>
    <source>
        <strain evidence="2">GVMAG-M-3300023174-57</strain>
    </source>
</reference>
<accession>A0A6C0DSM7</accession>
<dbReference type="InterPro" id="IPR036249">
    <property type="entry name" value="Thioredoxin-like_sf"/>
</dbReference>